<dbReference type="STRING" id="32264.T1K627"/>
<dbReference type="EC" id="3.2.2.29" evidence="15"/>
<comment type="catalytic activity">
    <reaction evidence="12">
        <text>Hydrolyzes mismatched double-stranded DNA and polynucleotides, releasing free thymine.</text>
        <dbReference type="EC" id="3.2.2.29"/>
    </reaction>
</comment>
<evidence type="ECO:0000256" key="18">
    <source>
        <dbReference type="SAM" id="MobiDB-lite"/>
    </source>
</evidence>
<evidence type="ECO:0000313" key="20">
    <source>
        <dbReference type="EnsemblMetazoa" id="tetur05g08380.1"/>
    </source>
</evidence>
<evidence type="ECO:0000256" key="7">
    <source>
        <dbReference type="ARBA" id="ARBA00023015"/>
    </source>
</evidence>
<protein>
    <recommendedName>
        <fullName evidence="16">G/T mismatch-specific thymine DNA glycosylase</fullName>
        <ecNumber evidence="15">3.2.2.29</ecNumber>
    </recommendedName>
    <alternativeName>
        <fullName evidence="17">Thymine-DNA glycosylase</fullName>
    </alternativeName>
</protein>
<evidence type="ECO:0000256" key="6">
    <source>
        <dbReference type="ARBA" id="ARBA00022853"/>
    </source>
</evidence>
<gene>
    <name evidence="20" type="primary">107360226</name>
</gene>
<dbReference type="SUPFAM" id="SSF52141">
    <property type="entry name" value="Uracil-DNA glycosylase-like"/>
    <property type="match status" value="1"/>
</dbReference>
<keyword evidence="6" id="KW-0156">Chromatin regulator</keyword>
<dbReference type="CDD" id="cd10028">
    <property type="entry name" value="UDG-F2_TDG_MUG"/>
    <property type="match status" value="1"/>
</dbReference>
<keyword evidence="4" id="KW-0378">Hydrolase</keyword>
<keyword evidence="8" id="KW-0010">Activator</keyword>
<dbReference type="GO" id="GO:0040029">
    <property type="term" value="P:epigenetic regulation of gene expression"/>
    <property type="evidence" value="ECO:0007669"/>
    <property type="project" value="UniProtKB-ARBA"/>
</dbReference>
<evidence type="ECO:0000256" key="12">
    <source>
        <dbReference type="ARBA" id="ARBA00052915"/>
    </source>
</evidence>
<evidence type="ECO:0000256" key="10">
    <source>
        <dbReference type="ARBA" id="ARBA00023204"/>
    </source>
</evidence>
<dbReference type="GO" id="GO:0032183">
    <property type="term" value="F:SUMO binding"/>
    <property type="evidence" value="ECO:0007669"/>
    <property type="project" value="UniProtKB-ARBA"/>
</dbReference>
<evidence type="ECO:0000256" key="9">
    <source>
        <dbReference type="ARBA" id="ARBA00023163"/>
    </source>
</evidence>
<dbReference type="HOGENOM" id="CLU_042829_2_0_1"/>
<dbReference type="FunFam" id="3.40.470.10:FF:000002">
    <property type="entry name" value="G/T mismatch-specific thymine DNA glycosylase"/>
    <property type="match status" value="1"/>
</dbReference>
<evidence type="ECO:0000256" key="5">
    <source>
        <dbReference type="ARBA" id="ARBA00022843"/>
    </source>
</evidence>
<keyword evidence="11" id="KW-0539">Nucleus</keyword>
<dbReference type="GO" id="GO:0004844">
    <property type="term" value="F:uracil DNA N-glycosylase activity"/>
    <property type="evidence" value="ECO:0007669"/>
    <property type="project" value="TreeGrafter"/>
</dbReference>
<keyword evidence="10" id="KW-0234">DNA repair</keyword>
<dbReference type="SMR" id="T1K627"/>
<evidence type="ECO:0000256" key="16">
    <source>
        <dbReference type="ARBA" id="ARBA00071248"/>
    </source>
</evidence>
<dbReference type="GO" id="GO:0005654">
    <property type="term" value="C:nucleoplasm"/>
    <property type="evidence" value="ECO:0007669"/>
    <property type="project" value="UniProtKB-ARBA"/>
</dbReference>
<evidence type="ECO:0000256" key="17">
    <source>
        <dbReference type="ARBA" id="ARBA00083221"/>
    </source>
</evidence>
<comment type="subcellular location">
    <subcellularLocation>
        <location evidence="1">Nucleus</location>
    </subcellularLocation>
</comment>
<organism evidence="20 21">
    <name type="scientific">Tetranychus urticae</name>
    <name type="common">Two-spotted spider mite</name>
    <dbReference type="NCBI Taxonomy" id="32264"/>
    <lineage>
        <taxon>Eukaryota</taxon>
        <taxon>Metazoa</taxon>
        <taxon>Ecdysozoa</taxon>
        <taxon>Arthropoda</taxon>
        <taxon>Chelicerata</taxon>
        <taxon>Arachnida</taxon>
        <taxon>Acari</taxon>
        <taxon>Acariformes</taxon>
        <taxon>Trombidiformes</taxon>
        <taxon>Prostigmata</taxon>
        <taxon>Eleutherengona</taxon>
        <taxon>Raphignathae</taxon>
        <taxon>Tetranychoidea</taxon>
        <taxon>Tetranychidae</taxon>
        <taxon>Tetranychus</taxon>
    </lineage>
</organism>
<dbReference type="EMBL" id="CAEY01001592">
    <property type="status" value="NOT_ANNOTATED_CDS"/>
    <property type="molecule type" value="Genomic_DNA"/>
</dbReference>
<dbReference type="InterPro" id="IPR015637">
    <property type="entry name" value="MUG/TDG"/>
</dbReference>
<name>T1K627_TETUR</name>
<evidence type="ECO:0000256" key="8">
    <source>
        <dbReference type="ARBA" id="ARBA00023159"/>
    </source>
</evidence>
<dbReference type="AlphaFoldDB" id="T1K627"/>
<feature type="region of interest" description="Disordered" evidence="18">
    <location>
        <begin position="242"/>
        <end position="266"/>
    </location>
</feature>
<evidence type="ECO:0000313" key="21">
    <source>
        <dbReference type="Proteomes" id="UP000015104"/>
    </source>
</evidence>
<evidence type="ECO:0000256" key="13">
    <source>
        <dbReference type="ARBA" id="ARBA00061261"/>
    </source>
</evidence>
<evidence type="ECO:0000256" key="4">
    <source>
        <dbReference type="ARBA" id="ARBA00022801"/>
    </source>
</evidence>
<dbReference type="Pfam" id="PF03167">
    <property type="entry name" value="UDG"/>
    <property type="match status" value="1"/>
</dbReference>
<evidence type="ECO:0000256" key="1">
    <source>
        <dbReference type="ARBA" id="ARBA00004123"/>
    </source>
</evidence>
<dbReference type="eggNOG" id="KOG4120">
    <property type="taxonomic scope" value="Eukaryota"/>
</dbReference>
<dbReference type="InterPro" id="IPR005122">
    <property type="entry name" value="Uracil-DNA_glycosylase-like"/>
</dbReference>
<dbReference type="GO" id="GO:0141016">
    <property type="term" value="F:G/T mismatch-specific thymine-DNA glycosylase activity"/>
    <property type="evidence" value="ECO:0007669"/>
    <property type="project" value="UniProtKB-EC"/>
</dbReference>
<evidence type="ECO:0000256" key="14">
    <source>
        <dbReference type="ARBA" id="ARBA00064519"/>
    </source>
</evidence>
<keyword evidence="21" id="KW-1185">Reference proteome</keyword>
<keyword evidence="3" id="KW-0227">DNA damage</keyword>
<dbReference type="GO" id="GO:0006285">
    <property type="term" value="P:base-excision repair, AP site formation"/>
    <property type="evidence" value="ECO:0007669"/>
    <property type="project" value="InterPro"/>
</dbReference>
<dbReference type="GO" id="GO:0003677">
    <property type="term" value="F:DNA binding"/>
    <property type="evidence" value="ECO:0007669"/>
    <property type="project" value="UniProtKB-ARBA"/>
</dbReference>
<dbReference type="EnsemblMetazoa" id="tetur05g08380.1">
    <property type="protein sequence ID" value="tetur05g08380.1"/>
    <property type="gene ID" value="tetur05g08380"/>
</dbReference>
<keyword evidence="5" id="KW-0832">Ubl conjugation</keyword>
<dbReference type="OMA" id="HFGPEND"/>
<reference evidence="20" key="2">
    <citation type="submission" date="2015-06" db="UniProtKB">
        <authorList>
            <consortium name="EnsemblMetazoa"/>
        </authorList>
    </citation>
    <scope>IDENTIFICATION</scope>
</reference>
<dbReference type="OrthoDB" id="565731at2759"/>
<dbReference type="PANTHER" id="PTHR12159:SF9">
    <property type="entry name" value="G_T MISMATCH-SPECIFIC THYMINE DNA GLYCOSYLASE"/>
    <property type="match status" value="1"/>
</dbReference>
<proteinExistence type="inferred from homology"/>
<reference evidence="21" key="1">
    <citation type="submission" date="2011-08" db="EMBL/GenBank/DDBJ databases">
        <authorList>
            <person name="Rombauts S."/>
        </authorList>
    </citation>
    <scope>NUCLEOTIDE SEQUENCE</scope>
    <source>
        <strain evidence="21">London</strain>
    </source>
</reference>
<evidence type="ECO:0000256" key="2">
    <source>
        <dbReference type="ARBA" id="ARBA00022499"/>
    </source>
</evidence>
<dbReference type="Gene3D" id="3.40.470.10">
    <property type="entry name" value="Uracil-DNA glycosylase-like domain"/>
    <property type="match status" value="1"/>
</dbReference>
<evidence type="ECO:0000256" key="11">
    <source>
        <dbReference type="ARBA" id="ARBA00023242"/>
    </source>
</evidence>
<feature type="compositionally biased region" description="Polar residues" evidence="18">
    <location>
        <begin position="252"/>
        <end position="266"/>
    </location>
</feature>
<accession>T1K627</accession>
<dbReference type="Proteomes" id="UP000015104">
    <property type="component" value="Unassembled WGS sequence"/>
</dbReference>
<keyword evidence="9" id="KW-0804">Transcription</keyword>
<keyword evidence="2" id="KW-1017">Isopeptide bond</keyword>
<evidence type="ECO:0000259" key="19">
    <source>
        <dbReference type="Pfam" id="PF03167"/>
    </source>
</evidence>
<dbReference type="PANTHER" id="PTHR12159">
    <property type="entry name" value="G/T AND G/U MISMATCH-SPECIFIC DNA GLYCOSYLASE"/>
    <property type="match status" value="1"/>
</dbReference>
<dbReference type="KEGG" id="tut:107360226"/>
<comment type="similarity">
    <text evidence="13">Belongs to the uracil-DNA glycosylase (UDG) superfamily. TDG/mug family.</text>
</comment>
<feature type="domain" description="Uracil-DNA glycosylase-like" evidence="19">
    <location>
        <begin position="37"/>
        <end position="178"/>
    </location>
</feature>
<evidence type="ECO:0000256" key="3">
    <source>
        <dbReference type="ARBA" id="ARBA00022763"/>
    </source>
</evidence>
<evidence type="ECO:0000256" key="15">
    <source>
        <dbReference type="ARBA" id="ARBA00066769"/>
    </source>
</evidence>
<sequence>MAGPSYSSTSAGNPSKRARFDVDESILLERRLKDSLKPGLDCVIIGINPGLSSAYHGHNYAGHGNHFWKCLHASGIINFKATYQDDDRLIEYGIGFTNIVERTTRGSADLSKNEIKEGAIMLRRKLALYKPKVAVFNGIGIYEVFSGTKNFPLGLQSETLDQTLVFVMPSSSPRSSAYPTAQAKMPFYLALKQLLDSIKADEFNQLDKSKVIFPPKVGNNSNSFISRDGAASSKQNNVLTRKDVGDHESDTDQPIGSHNDTSDTSESTVVLSRYFLDTSDD</sequence>
<comment type="subunit">
    <text evidence="14">Homodimer. Interacts with AICDA and GADD45A.</text>
</comment>
<keyword evidence="7" id="KW-0805">Transcription regulation</keyword>
<dbReference type="InterPro" id="IPR036895">
    <property type="entry name" value="Uracil-DNA_glycosylase-like_sf"/>
</dbReference>